<dbReference type="RefSeq" id="WP_378591296.1">
    <property type="nucleotide sequence ID" value="NZ_JBHSKD010000018.1"/>
</dbReference>
<keyword evidence="3" id="KW-0547">Nucleotide-binding</keyword>
<dbReference type="Pfam" id="PF00005">
    <property type="entry name" value="ABC_tran"/>
    <property type="match status" value="1"/>
</dbReference>
<gene>
    <name evidence="6" type="ORF">ACFPGP_14445</name>
</gene>
<name>A0ABW0BKK0_9ACTN</name>
<dbReference type="SMART" id="SM00382">
    <property type="entry name" value="AAA"/>
    <property type="match status" value="1"/>
</dbReference>
<evidence type="ECO:0000313" key="6">
    <source>
        <dbReference type="EMBL" id="MFC5177879.1"/>
    </source>
</evidence>
<comment type="caution">
    <text evidence="6">The sequence shown here is derived from an EMBL/GenBank/DDBJ whole genome shotgun (WGS) entry which is preliminary data.</text>
</comment>
<keyword evidence="4 6" id="KW-0067">ATP-binding</keyword>
<feature type="domain" description="ABC transporter" evidence="5">
    <location>
        <begin position="10"/>
        <end position="238"/>
    </location>
</feature>
<dbReference type="InterPro" id="IPR003439">
    <property type="entry name" value="ABC_transporter-like_ATP-bd"/>
</dbReference>
<comment type="similarity">
    <text evidence="1">Belongs to the ABC transporter superfamily.</text>
</comment>
<keyword evidence="7" id="KW-1185">Reference proteome</keyword>
<proteinExistence type="inferred from homology"/>
<evidence type="ECO:0000256" key="4">
    <source>
        <dbReference type="ARBA" id="ARBA00022840"/>
    </source>
</evidence>
<evidence type="ECO:0000256" key="1">
    <source>
        <dbReference type="ARBA" id="ARBA00005417"/>
    </source>
</evidence>
<accession>A0ABW0BKK0</accession>
<dbReference type="PANTHER" id="PTHR43335:SF2">
    <property type="entry name" value="ABC TRANSPORTER, ATP-BINDING PROTEIN"/>
    <property type="match status" value="1"/>
</dbReference>
<dbReference type="Proteomes" id="UP001596087">
    <property type="component" value="Unassembled WGS sequence"/>
</dbReference>
<evidence type="ECO:0000313" key="7">
    <source>
        <dbReference type="Proteomes" id="UP001596087"/>
    </source>
</evidence>
<evidence type="ECO:0000256" key="2">
    <source>
        <dbReference type="ARBA" id="ARBA00022448"/>
    </source>
</evidence>
<dbReference type="PROSITE" id="PS00211">
    <property type="entry name" value="ABC_TRANSPORTER_1"/>
    <property type="match status" value="1"/>
</dbReference>
<dbReference type="PANTHER" id="PTHR43335">
    <property type="entry name" value="ABC TRANSPORTER, ATP-BINDING PROTEIN"/>
    <property type="match status" value="1"/>
</dbReference>
<keyword evidence="2" id="KW-0813">Transport</keyword>
<dbReference type="PROSITE" id="PS50893">
    <property type="entry name" value="ABC_TRANSPORTER_2"/>
    <property type="match status" value="1"/>
</dbReference>
<dbReference type="SUPFAM" id="SSF52540">
    <property type="entry name" value="P-loop containing nucleoside triphosphate hydrolases"/>
    <property type="match status" value="1"/>
</dbReference>
<dbReference type="GO" id="GO:0005524">
    <property type="term" value="F:ATP binding"/>
    <property type="evidence" value="ECO:0007669"/>
    <property type="project" value="UniProtKB-KW"/>
</dbReference>
<dbReference type="InterPro" id="IPR017871">
    <property type="entry name" value="ABC_transporter-like_CS"/>
</dbReference>
<dbReference type="InterPro" id="IPR027417">
    <property type="entry name" value="P-loop_NTPase"/>
</dbReference>
<reference evidence="7" key="1">
    <citation type="journal article" date="2019" name="Int. J. Syst. Evol. Microbiol.">
        <title>The Global Catalogue of Microorganisms (GCM) 10K type strain sequencing project: providing services to taxonomists for standard genome sequencing and annotation.</title>
        <authorList>
            <consortium name="The Broad Institute Genomics Platform"/>
            <consortium name="The Broad Institute Genome Sequencing Center for Infectious Disease"/>
            <person name="Wu L."/>
            <person name="Ma J."/>
        </authorList>
    </citation>
    <scope>NUCLEOTIDE SEQUENCE [LARGE SCALE GENOMIC DNA]</scope>
    <source>
        <strain evidence="7">DFY41</strain>
    </source>
</reference>
<dbReference type="InterPro" id="IPR003593">
    <property type="entry name" value="AAA+_ATPase"/>
</dbReference>
<evidence type="ECO:0000256" key="3">
    <source>
        <dbReference type="ARBA" id="ARBA00022741"/>
    </source>
</evidence>
<evidence type="ECO:0000259" key="5">
    <source>
        <dbReference type="PROSITE" id="PS50893"/>
    </source>
</evidence>
<dbReference type="Gene3D" id="3.40.50.300">
    <property type="entry name" value="P-loop containing nucleotide triphosphate hydrolases"/>
    <property type="match status" value="1"/>
</dbReference>
<dbReference type="EMBL" id="JBHSKD010000018">
    <property type="protein sequence ID" value="MFC5177879.1"/>
    <property type="molecule type" value="Genomic_DNA"/>
</dbReference>
<protein>
    <submittedName>
        <fullName evidence="6">ABC transporter ATP-binding protein</fullName>
    </submittedName>
</protein>
<organism evidence="6 7">
    <name type="scientific">Nocardioides taihuensis</name>
    <dbReference type="NCBI Taxonomy" id="1835606"/>
    <lineage>
        <taxon>Bacteria</taxon>
        <taxon>Bacillati</taxon>
        <taxon>Actinomycetota</taxon>
        <taxon>Actinomycetes</taxon>
        <taxon>Propionibacteriales</taxon>
        <taxon>Nocardioidaceae</taxon>
        <taxon>Nocardioides</taxon>
    </lineage>
</organism>
<sequence length="285" mass="30879">MIATTTTTALHVEGVVKTFGRTRAVDGVSLTEAQGVIGLLGPNGAGKTTLLRMLATVLAPDAGDLRVLGLDPARADERVEIRRRLGYLPQNPGLYPGFTPFDLVDYVAILKEHTDPTWRRDETRRVLEAVGLEDVMHRKIRTLSGGMKQRVALAAAMLGSPELLVLDEPATGLDPEQRLQLRSLLSASRTVVMSTHNISEVAALCQRVYVVFHGAVHFSGSPADLAGLAAERVWEDDQQDPRAIRSWLTATGTFRHLGDPPAGAAVVDPTLDDGYLLLARRQPGR</sequence>